<dbReference type="InterPro" id="IPR001227">
    <property type="entry name" value="Ac_transferase_dom_sf"/>
</dbReference>
<accession>A0ABS3XZG9</accession>
<comment type="caution">
    <text evidence="14">The sequence shown here is derived from an EMBL/GenBank/DDBJ whole genome shotgun (WGS) entry which is preliminary data.</text>
</comment>
<dbReference type="InterPro" id="IPR013968">
    <property type="entry name" value="PKS_KR"/>
</dbReference>
<dbReference type="CDD" id="cd00833">
    <property type="entry name" value="PKS"/>
    <property type="match status" value="2"/>
</dbReference>
<evidence type="ECO:0000313" key="15">
    <source>
        <dbReference type="Proteomes" id="UP000721954"/>
    </source>
</evidence>
<dbReference type="InterPro" id="IPR018201">
    <property type="entry name" value="Ketoacyl_synth_AS"/>
</dbReference>
<dbReference type="PANTHER" id="PTHR43775:SF51">
    <property type="entry name" value="INACTIVE PHENOLPHTHIOCEROL SYNTHESIS POLYKETIDE SYNTHASE TYPE I PKS1-RELATED"/>
    <property type="match status" value="1"/>
</dbReference>
<dbReference type="Pfam" id="PF16197">
    <property type="entry name" value="KAsynt_C_assoc"/>
    <property type="match status" value="1"/>
</dbReference>
<feature type="region of interest" description="Disordered" evidence="10">
    <location>
        <begin position="1054"/>
        <end position="1108"/>
    </location>
</feature>
<dbReference type="InterPro" id="IPR016036">
    <property type="entry name" value="Malonyl_transacylase_ACP-bd"/>
</dbReference>
<feature type="active site" description="Proton donor; for dehydratase activity" evidence="9">
    <location>
        <position position="1173"/>
    </location>
</feature>
<dbReference type="InterPro" id="IPR006162">
    <property type="entry name" value="Ppantetheine_attach_site"/>
</dbReference>
<dbReference type="InterPro" id="IPR042104">
    <property type="entry name" value="PKS_dehydratase_sf"/>
</dbReference>
<keyword evidence="15" id="KW-1185">Reference proteome</keyword>
<dbReference type="Gene3D" id="3.40.50.720">
    <property type="entry name" value="NAD(P)-binding Rossmann-like Domain"/>
    <property type="match status" value="1"/>
</dbReference>
<dbReference type="InterPro" id="IPR020807">
    <property type="entry name" value="PKS_DH"/>
</dbReference>
<keyword evidence="3" id="KW-0596">Phosphopantetheine</keyword>
<dbReference type="SMART" id="SM00826">
    <property type="entry name" value="PKS_DH"/>
    <property type="match status" value="1"/>
</dbReference>
<dbReference type="PROSITE" id="PS00606">
    <property type="entry name" value="KS3_1"/>
    <property type="match status" value="2"/>
</dbReference>
<dbReference type="PANTHER" id="PTHR43775">
    <property type="entry name" value="FATTY ACID SYNTHASE"/>
    <property type="match status" value="1"/>
</dbReference>
<dbReference type="InterPro" id="IPR009081">
    <property type="entry name" value="PP-bd_ACP"/>
</dbReference>
<dbReference type="EMBL" id="JAFFZM010000012">
    <property type="protein sequence ID" value="MBO8200779.1"/>
    <property type="molecule type" value="Genomic_DNA"/>
</dbReference>
<dbReference type="InterPro" id="IPR016039">
    <property type="entry name" value="Thiolase-like"/>
</dbReference>
<evidence type="ECO:0000256" key="10">
    <source>
        <dbReference type="SAM" id="MobiDB-lite"/>
    </source>
</evidence>
<feature type="compositionally biased region" description="Gly residues" evidence="10">
    <location>
        <begin position="857"/>
        <end position="871"/>
    </location>
</feature>
<comment type="pathway">
    <text evidence="2">Antibiotic biosynthesis.</text>
</comment>
<dbReference type="CDD" id="cd08956">
    <property type="entry name" value="KR_3_FAS_SDR_x"/>
    <property type="match status" value="1"/>
</dbReference>
<gene>
    <name evidence="14" type="ORF">JW613_21055</name>
</gene>
<dbReference type="SUPFAM" id="SSF53901">
    <property type="entry name" value="Thiolase-like"/>
    <property type="match status" value="2"/>
</dbReference>
<evidence type="ECO:0000256" key="9">
    <source>
        <dbReference type="PROSITE-ProRule" id="PRU01363"/>
    </source>
</evidence>
<protein>
    <submittedName>
        <fullName evidence="14">SDR family NAD(P)-dependent oxidoreductase</fullName>
    </submittedName>
</protein>
<dbReference type="SUPFAM" id="SSF47336">
    <property type="entry name" value="ACP-like"/>
    <property type="match status" value="1"/>
</dbReference>
<evidence type="ECO:0000313" key="14">
    <source>
        <dbReference type="EMBL" id="MBO8200779.1"/>
    </source>
</evidence>
<dbReference type="SUPFAM" id="SSF55048">
    <property type="entry name" value="Probable ACP-binding domain of malonyl-CoA ACP transacylase"/>
    <property type="match status" value="1"/>
</dbReference>
<dbReference type="Pfam" id="PF08659">
    <property type="entry name" value="KR"/>
    <property type="match status" value="1"/>
</dbReference>
<dbReference type="InterPro" id="IPR014031">
    <property type="entry name" value="Ketoacyl_synth_C"/>
</dbReference>
<evidence type="ECO:0000259" key="12">
    <source>
        <dbReference type="PROSITE" id="PS52004"/>
    </source>
</evidence>
<sequence length="2082" mass="219066">MNEEKLVDYLRRVAAELHDTRRRLRQAEERHQEPVAVVDMACRYPGAVRTPEELWDLVASGRDAMGAFPEDRGWDLDRLFHPDPDHPGTSYARRGGFLYDAAGFDPEFFGISHREALALDPQQRLLLEVAWEALERAGIDPVSVKGTRTGVYTGAALPGFGTPHMDSAAEGYLVTGNAPSVLSGRIAYTLGLEGPAVTVDTACSSSLVAIHLACHALRQGECTLALAGGVTVMPLPNVFTEFSRQRGLAADGRCKPFGADADGTAFSEGVGLVLLERLSDARRNGHRVLAVVRGSAVNQDGASNGLTAPNGPSQQRVIRQALESARLTPAEIDAVEAHGTGTRLGDPIEAASLLATYGQDRPADRPLWLGSVKSNIGHTQGAAGVAGVIKTVMALRHGMLPPTRNADEPTPHVDWDSGAVRLLGQAVPWPRGERVRRAGVSSFGISGTNAHLILEQSPEPEHSAQQGERDSEEDEFAAPVPWVLSGRSGAALRAQAEALAAHLATHPSQASAGVAWSLARTRTVFEHRAVLLGDSRHRLTEALDALAAGRDHPGLTVAPGPAASGETAFLFTGQGSQRPGMGRQLYETYDVFRQAFDETCAVLDPLLGRSLRELVLTDDGRGELDRTGVTQAALFALEVALHRLVASFGVVPGRLIGHSVGEIVAAHIAGVLSLSDACTLVAARGRLMQELPPGGAMVAVEAPEEQVLAQLARSDGRATLAAVNGPSSVVVSGDEDAVEAIAGPLRESGHRTKRLRVSHAFHSPRLDPMLDAFRRVAQGLSYAPPRIPVVSDVTGRVAEPEELADPEYWVRHVRQPVRFLDGVRTLRAEGVTRFLELGPAPVLTAMTEACLAEEADGNGGSGGNGGNGEQPGGPRASCAAVLRSGHDERHTLLDALAATHVHGGTADFSAALPPGAGRVALPTYRFQRSRYWRPVPDPAVGSASGLRGTGHPLLPSALDAADGGLLLTGRISPRTHGWLTDHAIADSVPLPGTAFLELALTAAAHTGHTLVEDLTLETPLLLPATGAVDLQVAVAPADGTGSGRRQITVYARPAQADADADADDDEGHTPEADGASARAWRRHAAGTLAEPGSGSSSGGPGAAGHEQPPAHAVAIDADELYAELAEQGYRYGPAFRGVHAAWRHDETLFADVRLPADQHDAADGCALHPALLDSALHAVDELYRNDPEADGTVRLPFSFSGVRLHTAGPHTRLRVRIERRAQDEIALTLSDTAGTPVATIRSLGLRRIPTERWRADRAAADDTLTRSLHRVDWQPLRLAEGQRPDAATYAVLAHDAGQQVFGGDLADGPAEAPAHPDLAALREAVADGAAVPDLILAPCPTGTDAEPVDAVPARVRTAAHQLLALLQDFLAADDLADSRLVVVTRNAVAADPGDPSADLAAAPLWGLTRAAQAEHPGRILLLDLDGEETSHRALRPALAAVEAAAETECAVRAGEPRVPRLATATTEPGTEAPPALDPDGTVLITGGTGELGRLVARHFVTAHGARRLLLVGRRGGEAAGSAELEAELTALGADIRHARCDVTDPRALTDLLDSVPDAHPLTAVVHAAGLVDDGILSSLTAERLDAVLAPKLDAAWELHTQIRQRGLDLAAFVLFSSAAAVLGSAGQANYAAANAFLDALAEHRRALGLPATSLAWGLWETPGGMTSELTATDLARIARTGVAPLPGDQALALLDLSLATHRPTLLPVRFDRAALRAQADAATLAPVLRSKVRAVKRQTAAAPATASWQQRLAEQSASEQDRTVAALVREQLAAVLSHPSPDTLDLSRAFQDLGFDSLTALELRNRLKAETGVDLPTTVVFDHPTPEALIRLLRDKALGDATATGRRLPAPASAAAAGPATDEPIALVGMACRYPGGVTSPEELWRLVTEGGDAIGTFPTGRGWDLADLFDPDPDRAGHSYTEEGGFLHDADLFDADFFGIAPREALAMDPQQRLLLETTWQTFESAGLDPATLRGSRTGVYTGVMYDDYGSRFLGRTPQGVEGRLMPGSAPSIASGRVSYSFGLEGPAMTVDTACSSSLVAMHLAAQALRQGECELALAGGVTVMATPNTFVEFSRQRGLA</sequence>
<dbReference type="PROSITE" id="PS52019">
    <property type="entry name" value="PKS_MFAS_DH"/>
    <property type="match status" value="1"/>
</dbReference>
<dbReference type="InterPro" id="IPR032821">
    <property type="entry name" value="PKS_assoc"/>
</dbReference>
<dbReference type="Proteomes" id="UP000721954">
    <property type="component" value="Unassembled WGS sequence"/>
</dbReference>
<dbReference type="Gene3D" id="3.40.366.10">
    <property type="entry name" value="Malonyl-Coenzyme A Acyl Carrier Protein, domain 2"/>
    <property type="match status" value="1"/>
</dbReference>
<dbReference type="InterPro" id="IPR036736">
    <property type="entry name" value="ACP-like_sf"/>
</dbReference>
<dbReference type="Pfam" id="PF02801">
    <property type="entry name" value="Ketoacyl-synt_C"/>
    <property type="match status" value="1"/>
</dbReference>
<dbReference type="Pfam" id="PF14765">
    <property type="entry name" value="PS-DH"/>
    <property type="match status" value="1"/>
</dbReference>
<dbReference type="InterPro" id="IPR036291">
    <property type="entry name" value="NAD(P)-bd_dom_sf"/>
</dbReference>
<feature type="region of interest" description="N-terminal hotdog fold" evidence="9">
    <location>
        <begin position="951"/>
        <end position="1095"/>
    </location>
</feature>
<dbReference type="Gene3D" id="3.40.47.10">
    <property type="match status" value="2"/>
</dbReference>
<evidence type="ECO:0000259" key="11">
    <source>
        <dbReference type="PROSITE" id="PS50075"/>
    </source>
</evidence>
<reference evidence="14 15" key="1">
    <citation type="submission" date="2021-02" db="EMBL/GenBank/DDBJ databases">
        <title>Streptomyces spirodelae sp. nov., isolated from duckweed.</title>
        <authorList>
            <person name="Saimee Y."/>
            <person name="Duangmal K."/>
        </authorList>
    </citation>
    <scope>NUCLEOTIDE SEQUENCE [LARGE SCALE GENOMIC DNA]</scope>
    <source>
        <strain evidence="14 15">DSM 42105</strain>
    </source>
</reference>
<keyword evidence="6" id="KW-0045">Antibiotic biosynthesis</keyword>
<dbReference type="InterPro" id="IPR016035">
    <property type="entry name" value="Acyl_Trfase/lysoPLipase"/>
</dbReference>
<keyword evidence="7" id="KW-0511">Multifunctional enzyme</keyword>
<dbReference type="InterPro" id="IPR020806">
    <property type="entry name" value="PKS_PP-bd"/>
</dbReference>
<evidence type="ECO:0000256" key="4">
    <source>
        <dbReference type="ARBA" id="ARBA00022553"/>
    </source>
</evidence>
<feature type="active site" description="Proton acceptor; for dehydratase activity" evidence="9">
    <location>
        <position position="982"/>
    </location>
</feature>
<dbReference type="InterPro" id="IPR049900">
    <property type="entry name" value="PKS_mFAS_DH"/>
</dbReference>
<feature type="region of interest" description="Disordered" evidence="10">
    <location>
        <begin position="454"/>
        <end position="476"/>
    </location>
</feature>
<evidence type="ECO:0000256" key="3">
    <source>
        <dbReference type="ARBA" id="ARBA00022450"/>
    </source>
</evidence>
<dbReference type="InterPro" id="IPR015083">
    <property type="entry name" value="NorB/c/GfsB-D-like_docking"/>
</dbReference>
<feature type="non-terminal residue" evidence="14">
    <location>
        <position position="2082"/>
    </location>
</feature>
<dbReference type="GeneID" id="96261112"/>
<feature type="domain" description="Ketosynthase family 3 (KS3)" evidence="12">
    <location>
        <begin position="1862"/>
        <end position="2082"/>
    </location>
</feature>
<keyword evidence="5" id="KW-0808">Transferase</keyword>
<dbReference type="Gene3D" id="3.30.70.3290">
    <property type="match status" value="1"/>
</dbReference>
<dbReference type="Pfam" id="PF00550">
    <property type="entry name" value="PP-binding"/>
    <property type="match status" value="1"/>
</dbReference>
<dbReference type="RefSeq" id="WP_209212385.1">
    <property type="nucleotide sequence ID" value="NZ_JAFFZM010000012.1"/>
</dbReference>
<dbReference type="InterPro" id="IPR055123">
    <property type="entry name" value="SpnB-like_Rossmann"/>
</dbReference>
<evidence type="ECO:0000259" key="13">
    <source>
        <dbReference type="PROSITE" id="PS52019"/>
    </source>
</evidence>
<evidence type="ECO:0000256" key="7">
    <source>
        <dbReference type="ARBA" id="ARBA00023268"/>
    </source>
</evidence>
<dbReference type="SMART" id="SM00823">
    <property type="entry name" value="PKS_PP"/>
    <property type="match status" value="1"/>
</dbReference>
<dbReference type="InterPro" id="IPR050091">
    <property type="entry name" value="PKS_NRPS_Biosynth_Enz"/>
</dbReference>
<dbReference type="PROSITE" id="PS52004">
    <property type="entry name" value="KS3_2"/>
    <property type="match status" value="2"/>
</dbReference>
<dbReference type="PROSITE" id="PS00012">
    <property type="entry name" value="PHOSPHOPANTETHEINE"/>
    <property type="match status" value="1"/>
</dbReference>
<keyword evidence="4" id="KW-0597">Phosphoprotein</keyword>
<comment type="cofactor">
    <cofactor evidence="1">
        <name>pantetheine 4'-phosphate</name>
        <dbReference type="ChEBI" id="CHEBI:47942"/>
    </cofactor>
</comment>
<dbReference type="SMART" id="SM00827">
    <property type="entry name" value="PKS_AT"/>
    <property type="match status" value="1"/>
</dbReference>
<dbReference type="SUPFAM" id="SSF52151">
    <property type="entry name" value="FabD/lysophospholipase-like"/>
    <property type="match status" value="1"/>
</dbReference>
<evidence type="ECO:0000256" key="1">
    <source>
        <dbReference type="ARBA" id="ARBA00001957"/>
    </source>
</evidence>
<dbReference type="SMART" id="SM00822">
    <property type="entry name" value="PKS_KR"/>
    <property type="match status" value="1"/>
</dbReference>
<dbReference type="Pfam" id="PF22953">
    <property type="entry name" value="SpnB_Rossmann"/>
    <property type="match status" value="1"/>
</dbReference>
<dbReference type="InterPro" id="IPR014043">
    <property type="entry name" value="Acyl_transferase_dom"/>
</dbReference>
<organism evidence="14 15">
    <name type="scientific">Streptomyces smyrnaeus</name>
    <dbReference type="NCBI Taxonomy" id="1387713"/>
    <lineage>
        <taxon>Bacteria</taxon>
        <taxon>Bacillati</taxon>
        <taxon>Actinomycetota</taxon>
        <taxon>Actinomycetes</taxon>
        <taxon>Kitasatosporales</taxon>
        <taxon>Streptomycetaceae</taxon>
        <taxon>Streptomyces</taxon>
    </lineage>
</organism>
<dbReference type="Pfam" id="PF08990">
    <property type="entry name" value="Docking"/>
    <property type="match status" value="1"/>
</dbReference>
<dbReference type="Pfam" id="PF00698">
    <property type="entry name" value="Acyl_transf_1"/>
    <property type="match status" value="1"/>
</dbReference>
<feature type="region of interest" description="C-terminal hotdog fold" evidence="9">
    <location>
        <begin position="1112"/>
        <end position="1254"/>
    </location>
</feature>
<dbReference type="SMART" id="SM01294">
    <property type="entry name" value="PKS_PP_betabranch"/>
    <property type="match status" value="1"/>
</dbReference>
<dbReference type="Pfam" id="PF21089">
    <property type="entry name" value="PKS_DH_N"/>
    <property type="match status" value="1"/>
</dbReference>
<dbReference type="PROSITE" id="PS50075">
    <property type="entry name" value="CARRIER"/>
    <property type="match status" value="1"/>
</dbReference>
<dbReference type="SUPFAM" id="SSF51735">
    <property type="entry name" value="NAD(P)-binding Rossmann-fold domains"/>
    <property type="match status" value="2"/>
</dbReference>
<proteinExistence type="predicted"/>
<dbReference type="SMART" id="SM00825">
    <property type="entry name" value="PKS_KS"/>
    <property type="match status" value="2"/>
</dbReference>
<evidence type="ECO:0000256" key="6">
    <source>
        <dbReference type="ARBA" id="ARBA00023194"/>
    </source>
</evidence>
<feature type="domain" description="PKS/mFAS DH" evidence="13">
    <location>
        <begin position="951"/>
        <end position="1254"/>
    </location>
</feature>
<dbReference type="Gene3D" id="3.10.129.110">
    <property type="entry name" value="Polyketide synthase dehydratase"/>
    <property type="match status" value="1"/>
</dbReference>
<name>A0ABS3XZG9_9ACTN</name>
<feature type="domain" description="Ketosynthase family 3 (KS3)" evidence="12">
    <location>
        <begin position="32"/>
        <end position="456"/>
    </location>
</feature>
<evidence type="ECO:0000256" key="5">
    <source>
        <dbReference type="ARBA" id="ARBA00022679"/>
    </source>
</evidence>
<dbReference type="Pfam" id="PF00109">
    <property type="entry name" value="ketoacyl-synt"/>
    <property type="match status" value="2"/>
</dbReference>
<dbReference type="Gene3D" id="1.10.1200.10">
    <property type="entry name" value="ACP-like"/>
    <property type="match status" value="1"/>
</dbReference>
<feature type="region of interest" description="Disordered" evidence="10">
    <location>
        <begin position="854"/>
        <end position="877"/>
    </location>
</feature>
<feature type="domain" description="Carrier" evidence="11">
    <location>
        <begin position="1762"/>
        <end position="1837"/>
    </location>
</feature>
<evidence type="ECO:0000256" key="2">
    <source>
        <dbReference type="ARBA" id="ARBA00004792"/>
    </source>
</evidence>
<dbReference type="InterPro" id="IPR049551">
    <property type="entry name" value="PKS_DH_C"/>
</dbReference>
<dbReference type="InterPro" id="IPR014030">
    <property type="entry name" value="Ketoacyl_synth_N"/>
</dbReference>
<dbReference type="InterPro" id="IPR020841">
    <property type="entry name" value="PKS_Beta-ketoAc_synthase_dom"/>
</dbReference>
<evidence type="ECO:0000256" key="8">
    <source>
        <dbReference type="ARBA" id="ARBA00023315"/>
    </source>
</evidence>
<dbReference type="InterPro" id="IPR049552">
    <property type="entry name" value="PKS_DH_N"/>
</dbReference>
<dbReference type="InterPro" id="IPR057326">
    <property type="entry name" value="KR_dom"/>
</dbReference>
<keyword evidence="8" id="KW-0012">Acyltransferase</keyword>